<evidence type="ECO:0000256" key="1">
    <source>
        <dbReference type="ARBA" id="ARBA00022723"/>
    </source>
</evidence>
<dbReference type="PROSITE" id="PS00018">
    <property type="entry name" value="EF_HAND_1"/>
    <property type="match status" value="1"/>
</dbReference>
<name>A0A9Q1HTK1_CONCO</name>
<keyword evidence="3" id="KW-0175">Coiled coil</keyword>
<dbReference type="SMART" id="SM00054">
    <property type="entry name" value="EFh"/>
    <property type="match status" value="2"/>
</dbReference>
<evidence type="ECO:0000256" key="3">
    <source>
        <dbReference type="SAM" id="Coils"/>
    </source>
</evidence>
<feature type="region of interest" description="Disordered" evidence="4">
    <location>
        <begin position="136"/>
        <end position="163"/>
    </location>
</feature>
<dbReference type="InterPro" id="IPR019536">
    <property type="entry name" value="USHBP1_PDZ-bd"/>
</dbReference>
<feature type="coiled-coil region" evidence="3">
    <location>
        <begin position="215"/>
        <end position="299"/>
    </location>
</feature>
<comment type="caution">
    <text evidence="6">The sequence shown here is derived from an EMBL/GenBank/DDBJ whole genome shotgun (WGS) entry which is preliminary data.</text>
</comment>
<evidence type="ECO:0000259" key="5">
    <source>
        <dbReference type="PROSITE" id="PS50222"/>
    </source>
</evidence>
<dbReference type="AlphaFoldDB" id="A0A9Q1HTK1"/>
<protein>
    <recommendedName>
        <fullName evidence="5">EF-hand domain-containing protein</fullName>
    </recommendedName>
</protein>
<dbReference type="PANTHER" id="PTHR23347">
    <property type="entry name" value="COLORECTAL MUTANT CANCER PROTEIN MCC PROTEIN -RELATED"/>
    <property type="match status" value="1"/>
</dbReference>
<feature type="compositionally biased region" description="Low complexity" evidence="4">
    <location>
        <begin position="1"/>
        <end position="20"/>
    </location>
</feature>
<dbReference type="Proteomes" id="UP001152803">
    <property type="component" value="Unassembled WGS sequence"/>
</dbReference>
<proteinExistence type="predicted"/>
<accession>A0A9Q1HTK1</accession>
<dbReference type="FunFam" id="1.10.238.10:FF:000551">
    <property type="entry name" value="Mutated in colorectal cancer isoform 1"/>
    <property type="match status" value="1"/>
</dbReference>
<dbReference type="InterPro" id="IPR018247">
    <property type="entry name" value="EF_Hand_1_Ca_BS"/>
</dbReference>
<dbReference type="InterPro" id="IPR011992">
    <property type="entry name" value="EF-hand-dom_pair"/>
</dbReference>
<dbReference type="OrthoDB" id="6256369at2759"/>
<feature type="region of interest" description="Disordered" evidence="4">
    <location>
        <begin position="299"/>
        <end position="329"/>
    </location>
</feature>
<dbReference type="EMBL" id="JAFJMO010000012">
    <property type="protein sequence ID" value="KAJ8260765.1"/>
    <property type="molecule type" value="Genomic_DNA"/>
</dbReference>
<dbReference type="PROSITE" id="PS50222">
    <property type="entry name" value="EF_HAND_2"/>
    <property type="match status" value="1"/>
</dbReference>
<reference evidence="6" key="1">
    <citation type="journal article" date="2023" name="Science">
        <title>Genome structures resolve the early diversification of teleost fishes.</title>
        <authorList>
            <person name="Parey E."/>
            <person name="Louis A."/>
            <person name="Montfort J."/>
            <person name="Bouchez O."/>
            <person name="Roques C."/>
            <person name="Iampietro C."/>
            <person name="Lluch J."/>
            <person name="Castinel A."/>
            <person name="Donnadieu C."/>
            <person name="Desvignes T."/>
            <person name="Floi Bucao C."/>
            <person name="Jouanno E."/>
            <person name="Wen M."/>
            <person name="Mejri S."/>
            <person name="Dirks R."/>
            <person name="Jansen H."/>
            <person name="Henkel C."/>
            <person name="Chen W.J."/>
            <person name="Zahm M."/>
            <person name="Cabau C."/>
            <person name="Klopp C."/>
            <person name="Thompson A.W."/>
            <person name="Robinson-Rechavi M."/>
            <person name="Braasch I."/>
            <person name="Lecointre G."/>
            <person name="Bobe J."/>
            <person name="Postlethwait J.H."/>
            <person name="Berthelot C."/>
            <person name="Roest Crollius H."/>
            <person name="Guiguen Y."/>
        </authorList>
    </citation>
    <scope>NUCLEOTIDE SEQUENCE</scope>
    <source>
        <strain evidence="6">Concon-B</strain>
    </source>
</reference>
<dbReference type="InterPro" id="IPR002048">
    <property type="entry name" value="EF_hand_dom"/>
</dbReference>
<dbReference type="Pfam" id="PF10506">
    <property type="entry name" value="USHBP1_PDZ-bd"/>
    <property type="match status" value="1"/>
</dbReference>
<evidence type="ECO:0000313" key="6">
    <source>
        <dbReference type="EMBL" id="KAJ8260765.1"/>
    </source>
</evidence>
<dbReference type="InterPro" id="IPR040171">
    <property type="entry name" value="USBP1-like"/>
</dbReference>
<organism evidence="6 7">
    <name type="scientific">Conger conger</name>
    <name type="common">Conger eel</name>
    <name type="synonym">Muraena conger</name>
    <dbReference type="NCBI Taxonomy" id="82655"/>
    <lineage>
        <taxon>Eukaryota</taxon>
        <taxon>Metazoa</taxon>
        <taxon>Chordata</taxon>
        <taxon>Craniata</taxon>
        <taxon>Vertebrata</taxon>
        <taxon>Euteleostomi</taxon>
        <taxon>Actinopterygii</taxon>
        <taxon>Neopterygii</taxon>
        <taxon>Teleostei</taxon>
        <taxon>Anguilliformes</taxon>
        <taxon>Congridae</taxon>
        <taxon>Conger</taxon>
    </lineage>
</organism>
<dbReference type="GO" id="GO:0005509">
    <property type="term" value="F:calcium ion binding"/>
    <property type="evidence" value="ECO:0007669"/>
    <property type="project" value="InterPro"/>
</dbReference>
<dbReference type="CDD" id="cd00051">
    <property type="entry name" value="EFh"/>
    <property type="match status" value="1"/>
</dbReference>
<sequence>MAAAAVEVSVSSGSSDTSSTGEEERMRRLFQTCDGDGDGYISRNDLLMVCRQLNMEESVAEIMDQLGADERGKISFEDFTRCRMQLLGEIRKEEGALSLLSDTSDKRRKLRDRVASWPTSSENSLGALSGARESWEYDSGARDLQSPDLQPSGHPAQSPQTQPLQPALQKLLEQRGAGLEQQAALQKLVSQTGARFAPLGGNYLELANTLHLAALASLKGDVVELNKRLLQSERERDLLEKRLAKAQCEQSHLMREHEDVQERTTLRYEERITELHSIIAELNKKIDLLQGTSIREEDEFSELRSDLSHSQPEANEDGRSVDQDQNSVSLPENQSTMVTADMDNCSDLNSELQRVLMGLESVVCGRKKSTCSLSVAEVDRHIEQLTTASEHCDLAIKTVEEIEGALGRDFYPSLSEERLRWEKELAGLREENDGLTAMLCSKEEDLNRTKAAMNGIREERDRLRRRVRELQTRLQSVQATGPSSPGRLTPASRPINPSTGELSTSSSSNDIPVAKVAERVKLSKTRSESSSTERPVLGSEISSIGVSSNVAEHLAHSLQDCSNIQEIFQTLYSHGSAISESKIREFEVETERLNSRIEHLKSQNDLLTITLEECKSNAERMSMLVGKYESNATALRLALQYSEQCIEAYELLLALAETEQGVVLGQFRAAGVGTVGKYPPTRHGHAPLGRAAASNQRWLVCRLGNRPVNLR</sequence>
<feature type="domain" description="EF-hand" evidence="5">
    <location>
        <begin position="21"/>
        <end position="56"/>
    </location>
</feature>
<feature type="region of interest" description="Disordered" evidence="4">
    <location>
        <begin position="471"/>
        <end position="511"/>
    </location>
</feature>
<feature type="coiled-coil region" evidence="3">
    <location>
        <begin position="583"/>
        <end position="617"/>
    </location>
</feature>
<evidence type="ECO:0000256" key="4">
    <source>
        <dbReference type="SAM" id="MobiDB-lite"/>
    </source>
</evidence>
<dbReference type="SUPFAM" id="SSF47473">
    <property type="entry name" value="EF-hand"/>
    <property type="match status" value="1"/>
</dbReference>
<feature type="region of interest" description="Disordered" evidence="4">
    <location>
        <begin position="1"/>
        <end position="24"/>
    </location>
</feature>
<keyword evidence="7" id="KW-1185">Reference proteome</keyword>
<keyword evidence="1" id="KW-0479">Metal-binding</keyword>
<dbReference type="Pfam" id="PF13499">
    <property type="entry name" value="EF-hand_7"/>
    <property type="match status" value="1"/>
</dbReference>
<dbReference type="Gene3D" id="1.10.238.10">
    <property type="entry name" value="EF-hand"/>
    <property type="match status" value="1"/>
</dbReference>
<dbReference type="PANTHER" id="PTHR23347:SF4">
    <property type="entry name" value="COLORECTAL MUTANT CANCER PROTEIN"/>
    <property type="match status" value="1"/>
</dbReference>
<keyword evidence="2" id="KW-0106">Calcium</keyword>
<gene>
    <name evidence="6" type="ORF">COCON_G00164880</name>
</gene>
<evidence type="ECO:0000256" key="2">
    <source>
        <dbReference type="ARBA" id="ARBA00022837"/>
    </source>
</evidence>
<evidence type="ECO:0000313" key="7">
    <source>
        <dbReference type="Proteomes" id="UP001152803"/>
    </source>
</evidence>